<dbReference type="Pfam" id="PF00078">
    <property type="entry name" value="RVT_1"/>
    <property type="match status" value="1"/>
</dbReference>
<reference evidence="2 3" key="1">
    <citation type="journal article" date="2019" name="Sci. Rep.">
        <title>Orb-weaving spider Araneus ventricosus genome elucidates the spidroin gene catalogue.</title>
        <authorList>
            <person name="Kono N."/>
            <person name="Nakamura H."/>
            <person name="Ohtoshi R."/>
            <person name="Moran D.A.P."/>
            <person name="Shinohara A."/>
            <person name="Yoshida Y."/>
            <person name="Fujiwara M."/>
            <person name="Mori M."/>
            <person name="Tomita M."/>
            <person name="Arakawa K."/>
        </authorList>
    </citation>
    <scope>NUCLEOTIDE SEQUENCE [LARGE SCALE GENOMIC DNA]</scope>
</reference>
<evidence type="ECO:0000259" key="1">
    <source>
        <dbReference type="PROSITE" id="PS50878"/>
    </source>
</evidence>
<keyword evidence="3" id="KW-1185">Reference proteome</keyword>
<dbReference type="SUPFAM" id="SSF56672">
    <property type="entry name" value="DNA/RNA polymerases"/>
    <property type="match status" value="1"/>
</dbReference>
<dbReference type="InterPro" id="IPR043502">
    <property type="entry name" value="DNA/RNA_pol_sf"/>
</dbReference>
<dbReference type="GO" id="GO:0003964">
    <property type="term" value="F:RNA-directed DNA polymerase activity"/>
    <property type="evidence" value="ECO:0007669"/>
    <property type="project" value="UniProtKB-KW"/>
</dbReference>
<name>A0A4Y2B6R8_ARAVE</name>
<accession>A0A4Y2B6R8</accession>
<sequence>MRIIPPGIAIMIVQEEIPLKHLLYRRDLKSLHQSTPTRFGTNSANTIDFAIVKNFLYPYEIHSISELSSDHNPITLNFFLQYSIPKYPGKLKTNWKKFKDTLKNSEFINPHFVNTAEHLDSIVCRLEDEIINANISTSNPVKENYIYHESKLRKLNYERNLTRKIFQTYRDPVLKRKLNKLNKQISKLDQKIETDAFTNELLNVNVTDGRVWKFVTPFKKKTKNIPSLNGPGGIANTDLGKANFLAERLKTQFTLNNITNPDTEELVADSVMRFRLKANSVCKDFDPPLPSEVLDCNKSLRINKSPGIDGINNKMIKNLPLHTILTITTIIHKIMTLGHFPTRWKTATVVPILKPGKDPTDTTSYRPISLLSSLSKIVEPLILKRLNNYLKENNVFCPEQFGFRETLSTSHHLIRVVEYVTEGFANKQNTGAVFLDIQEAFDRVWQDRLIDKLIHYETLSYLIKLIDSYLLEKKLQLESRMNSQATKNINAGVAQGSKIGPTLFALYINDIPKQFITLLCMYADDTALLARNKIPNYIQIALNRHLKALEDWFIKWKIEINVSKTEAIMSATARSYSCSPPPLRLMTELYPGLRNVSI</sequence>
<organism evidence="2 3">
    <name type="scientific">Araneus ventricosus</name>
    <name type="common">Orbweaver spider</name>
    <name type="synonym">Epeira ventricosa</name>
    <dbReference type="NCBI Taxonomy" id="182803"/>
    <lineage>
        <taxon>Eukaryota</taxon>
        <taxon>Metazoa</taxon>
        <taxon>Ecdysozoa</taxon>
        <taxon>Arthropoda</taxon>
        <taxon>Chelicerata</taxon>
        <taxon>Arachnida</taxon>
        <taxon>Araneae</taxon>
        <taxon>Araneomorphae</taxon>
        <taxon>Entelegynae</taxon>
        <taxon>Araneoidea</taxon>
        <taxon>Araneidae</taxon>
        <taxon>Araneus</taxon>
    </lineage>
</organism>
<gene>
    <name evidence="2" type="primary">X-elementORF2_830</name>
    <name evidence="2" type="ORF">AVEN_153530_1</name>
</gene>
<dbReference type="PROSITE" id="PS50878">
    <property type="entry name" value="RT_POL"/>
    <property type="match status" value="1"/>
</dbReference>
<protein>
    <submittedName>
        <fullName evidence="2">Putative RNA-directed DNA polymerase from transposon X-element</fullName>
    </submittedName>
</protein>
<dbReference type="EMBL" id="BGPR01082574">
    <property type="protein sequence ID" value="GBL87708.1"/>
    <property type="molecule type" value="Genomic_DNA"/>
</dbReference>
<dbReference type="Proteomes" id="UP000499080">
    <property type="component" value="Unassembled WGS sequence"/>
</dbReference>
<proteinExistence type="predicted"/>
<dbReference type="PANTHER" id="PTHR19446">
    <property type="entry name" value="REVERSE TRANSCRIPTASES"/>
    <property type="match status" value="1"/>
</dbReference>
<dbReference type="AlphaFoldDB" id="A0A4Y2B6R8"/>
<evidence type="ECO:0000313" key="3">
    <source>
        <dbReference type="Proteomes" id="UP000499080"/>
    </source>
</evidence>
<dbReference type="InterPro" id="IPR000477">
    <property type="entry name" value="RT_dom"/>
</dbReference>
<feature type="domain" description="Reverse transcriptase" evidence="1">
    <location>
        <begin position="333"/>
        <end position="598"/>
    </location>
</feature>
<comment type="caution">
    <text evidence="2">The sequence shown here is derived from an EMBL/GenBank/DDBJ whole genome shotgun (WGS) entry which is preliminary data.</text>
</comment>
<evidence type="ECO:0000313" key="2">
    <source>
        <dbReference type="EMBL" id="GBL87708.1"/>
    </source>
</evidence>
<dbReference type="OrthoDB" id="7698997at2759"/>
<keyword evidence="2" id="KW-0808">Transferase</keyword>
<dbReference type="CDD" id="cd01650">
    <property type="entry name" value="RT_nLTR_like"/>
    <property type="match status" value="1"/>
</dbReference>
<keyword evidence="2" id="KW-0695">RNA-directed DNA polymerase</keyword>
<keyword evidence="2" id="KW-0548">Nucleotidyltransferase</keyword>